<keyword evidence="1" id="KW-1133">Transmembrane helix</keyword>
<evidence type="ECO:0000313" key="3">
    <source>
        <dbReference type="Proteomes" id="UP000228930"/>
    </source>
</evidence>
<keyword evidence="2" id="KW-0808">Transferase</keyword>
<gene>
    <name evidence="2" type="ORF">TSA1_23410</name>
</gene>
<feature type="transmembrane region" description="Helical" evidence="1">
    <location>
        <begin position="45"/>
        <end position="69"/>
    </location>
</feature>
<dbReference type="Proteomes" id="UP000228930">
    <property type="component" value="Unassembled WGS sequence"/>
</dbReference>
<dbReference type="EMBL" id="LFJC01000003">
    <property type="protein sequence ID" value="PIT03386.1"/>
    <property type="molecule type" value="Genomic_DNA"/>
</dbReference>
<keyword evidence="1" id="KW-0812">Transmembrane</keyword>
<organism evidence="2 3">
    <name type="scientific">Bradyrhizobium nitroreducens</name>
    <dbReference type="NCBI Taxonomy" id="709803"/>
    <lineage>
        <taxon>Bacteria</taxon>
        <taxon>Pseudomonadati</taxon>
        <taxon>Pseudomonadota</taxon>
        <taxon>Alphaproteobacteria</taxon>
        <taxon>Hyphomicrobiales</taxon>
        <taxon>Nitrobacteraceae</taxon>
        <taxon>Bradyrhizobium</taxon>
    </lineage>
</organism>
<dbReference type="InterPro" id="IPR021529">
    <property type="entry name" value="DUF2798"/>
</dbReference>
<feature type="transmembrane region" description="Helical" evidence="1">
    <location>
        <begin position="12"/>
        <end position="33"/>
    </location>
</feature>
<proteinExistence type="predicted"/>
<dbReference type="AlphaFoldDB" id="A0A2M6UFJ9"/>
<evidence type="ECO:0000313" key="2">
    <source>
        <dbReference type="EMBL" id="PIT03386.1"/>
    </source>
</evidence>
<sequence length="85" mass="9216">MLGISRRYSHFVFGIIQSGLTSLIAAGIASFPAGSTTSFVRHWMVSWLIAWIAMLPVVLLAAPAIRAFALRLTQEDRDSPAGEKA</sequence>
<dbReference type="RefSeq" id="WP_100178526.1">
    <property type="nucleotide sequence ID" value="NZ_LFJC01000003.1"/>
</dbReference>
<protein>
    <submittedName>
        <fullName evidence="2">GNAT family acetyltransferase</fullName>
    </submittedName>
</protein>
<dbReference type="GO" id="GO:0016740">
    <property type="term" value="F:transferase activity"/>
    <property type="evidence" value="ECO:0007669"/>
    <property type="project" value="UniProtKB-KW"/>
</dbReference>
<name>A0A2M6UFJ9_9BRAD</name>
<dbReference type="Pfam" id="PF11391">
    <property type="entry name" value="DUF2798"/>
    <property type="match status" value="1"/>
</dbReference>
<accession>A0A2M6UFJ9</accession>
<comment type="caution">
    <text evidence="2">The sequence shown here is derived from an EMBL/GenBank/DDBJ whole genome shotgun (WGS) entry which is preliminary data.</text>
</comment>
<evidence type="ECO:0000256" key="1">
    <source>
        <dbReference type="SAM" id="Phobius"/>
    </source>
</evidence>
<keyword evidence="1" id="KW-0472">Membrane</keyword>
<keyword evidence="3" id="KW-1185">Reference proteome</keyword>
<reference evidence="2 3" key="1">
    <citation type="submission" date="2015-06" db="EMBL/GenBank/DDBJ databases">
        <title>Comparative genome analysis of nirS-carrying Bradyrhizobium sp. strains.</title>
        <authorList>
            <person name="Ishii S."/>
            <person name="Jang J."/>
            <person name="Nishizawa T."/>
            <person name="Senoo K."/>
        </authorList>
    </citation>
    <scope>NUCLEOTIDE SEQUENCE [LARGE SCALE GENOMIC DNA]</scope>
    <source>
        <strain evidence="2 3">TSA1</strain>
    </source>
</reference>